<keyword evidence="3" id="KW-1185">Reference proteome</keyword>
<dbReference type="OrthoDB" id="4728996at2"/>
<evidence type="ECO:0000256" key="1">
    <source>
        <dbReference type="SAM" id="Phobius"/>
    </source>
</evidence>
<dbReference type="RefSeq" id="WP_021030788.1">
    <property type="nucleotide sequence ID" value="NZ_KI391954.1"/>
</dbReference>
<feature type="transmembrane region" description="Helical" evidence="1">
    <location>
        <begin position="146"/>
        <end position="173"/>
    </location>
</feature>
<evidence type="ECO:0008006" key="4">
    <source>
        <dbReference type="Google" id="ProtNLM"/>
    </source>
</evidence>
<gene>
    <name evidence="2" type="ORF">HMPREF9336_01012</name>
</gene>
<organism evidence="2 3">
    <name type="scientific">Segniliparus rugosus (strain ATCC BAA-974 / DSM 45345 / CCUG 50838 / CIP 108380 / JCM 13579 / CDC 945)</name>
    <dbReference type="NCBI Taxonomy" id="679197"/>
    <lineage>
        <taxon>Bacteria</taxon>
        <taxon>Bacillati</taxon>
        <taxon>Actinomycetota</taxon>
        <taxon>Actinomycetes</taxon>
        <taxon>Mycobacteriales</taxon>
        <taxon>Segniliparaceae</taxon>
        <taxon>Segniliparus</taxon>
    </lineage>
</organism>
<dbReference type="AlphaFoldDB" id="E5XNI3"/>
<dbReference type="STRING" id="679197.HMPREF9336_01012"/>
<protein>
    <recommendedName>
        <fullName evidence="4">Asp23/Gls24 family envelope stress response protein</fullName>
    </recommendedName>
</protein>
<keyword evidence="1" id="KW-1133">Transmembrane helix</keyword>
<dbReference type="EMBL" id="ACZI02000003">
    <property type="protein sequence ID" value="EFV14095.2"/>
    <property type="molecule type" value="Genomic_DNA"/>
</dbReference>
<proteinExistence type="predicted"/>
<dbReference type="HOGENOM" id="CLU_1085404_0_0_11"/>
<sequence length="257" mass="27352">MAMETPTPSRRGVTVVHARARQRLIERAALSVPGVVVRRGALPGQSLPSVSTEVREGRSIVDVRIAASWPADSGQITDEVRRAVAKELHRSLGERPDHVRVQIARFESERTPAQVAQACAAGHAEADDTGANRSGAGPRGLASATVVALLIALALIVAGVCALRDAAIGFGWLHGSTLVQPAASWIDGGHWSWWTWPFAAAAAITGLALVVLAVAPRPRTHVLVGDGVWLPRTALGHWQDQQRGGFEDGVLDERIDR</sequence>
<dbReference type="Proteomes" id="UP000004816">
    <property type="component" value="Unassembled WGS sequence"/>
</dbReference>
<evidence type="ECO:0000313" key="2">
    <source>
        <dbReference type="EMBL" id="EFV14095.2"/>
    </source>
</evidence>
<keyword evidence="1" id="KW-0812">Transmembrane</keyword>
<name>E5XNI3_SEGRC</name>
<accession>E5XNI3</accession>
<comment type="caution">
    <text evidence="2">The sequence shown here is derived from an EMBL/GenBank/DDBJ whole genome shotgun (WGS) entry which is preliminary data.</text>
</comment>
<evidence type="ECO:0000313" key="3">
    <source>
        <dbReference type="Proteomes" id="UP000004816"/>
    </source>
</evidence>
<reference evidence="2 3" key="1">
    <citation type="journal article" date="2011" name="Stand. Genomic Sci.">
        <title>High quality draft genome sequence of Segniliparus rugosus CDC 945(T)= (ATCC BAA-974(T)).</title>
        <authorList>
            <person name="Earl A.M."/>
            <person name="Desjardins C.A."/>
            <person name="Fitzgerald M.G."/>
            <person name="Arachchi H.M."/>
            <person name="Zeng Q."/>
            <person name="Mehta T."/>
            <person name="Griggs A."/>
            <person name="Birren B.W."/>
            <person name="Toney N.C."/>
            <person name="Carr J."/>
            <person name="Posey J."/>
            <person name="Butler W.R."/>
        </authorList>
    </citation>
    <scope>NUCLEOTIDE SEQUENCE [LARGE SCALE GENOMIC DNA]</scope>
    <source>
        <strain evidence="3">ATCC BAA-974 / DSM 45345 / CCUG 50838 / CIP 108380 / JCM 13579 / CDC 945</strain>
    </source>
</reference>
<dbReference type="eggNOG" id="COG1302">
    <property type="taxonomic scope" value="Bacteria"/>
</dbReference>
<keyword evidence="1" id="KW-0472">Membrane</keyword>
<feature type="transmembrane region" description="Helical" evidence="1">
    <location>
        <begin position="193"/>
        <end position="215"/>
    </location>
</feature>